<feature type="domain" description="Polymerase/histidinol phosphatase N-terminal" evidence="1">
    <location>
        <begin position="5"/>
        <end position="72"/>
    </location>
</feature>
<name>S3L182_TREMA</name>
<dbReference type="PANTHER" id="PTHR42924:SF3">
    <property type="entry name" value="POLYMERASE_HISTIDINOL PHOSPHATASE N-TERMINAL DOMAIN-CONTAINING PROTEIN"/>
    <property type="match status" value="1"/>
</dbReference>
<dbReference type="SUPFAM" id="SSF89550">
    <property type="entry name" value="PHP domain-like"/>
    <property type="match status" value="1"/>
</dbReference>
<protein>
    <recommendedName>
        <fullName evidence="1">Polymerase/histidinol phosphatase N-terminal domain-containing protein</fullName>
    </recommendedName>
</protein>
<keyword evidence="3" id="KW-1185">Reference proteome</keyword>
<accession>S3L182</accession>
<evidence type="ECO:0000259" key="1">
    <source>
        <dbReference type="SMART" id="SM00481"/>
    </source>
</evidence>
<dbReference type="eggNOG" id="COG0613">
    <property type="taxonomic scope" value="Bacteria"/>
</dbReference>
<dbReference type="EMBL" id="ATFF01000006">
    <property type="protein sequence ID" value="EPF30534.1"/>
    <property type="molecule type" value="Genomic_DNA"/>
</dbReference>
<dbReference type="PANTHER" id="PTHR42924">
    <property type="entry name" value="EXONUCLEASE"/>
    <property type="match status" value="1"/>
</dbReference>
<dbReference type="InterPro" id="IPR052018">
    <property type="entry name" value="PHP_domain"/>
</dbReference>
<dbReference type="PATRIC" id="fig|1125699.3.peg.867"/>
<evidence type="ECO:0000313" key="3">
    <source>
        <dbReference type="Proteomes" id="UP000014541"/>
    </source>
</evidence>
<dbReference type="HOGENOM" id="CLU_032306_0_0_12"/>
<proteinExistence type="predicted"/>
<organism evidence="2 3">
    <name type="scientific">Treponema maltophilum ATCC 51939</name>
    <dbReference type="NCBI Taxonomy" id="1125699"/>
    <lineage>
        <taxon>Bacteria</taxon>
        <taxon>Pseudomonadati</taxon>
        <taxon>Spirochaetota</taxon>
        <taxon>Spirochaetia</taxon>
        <taxon>Spirochaetales</taxon>
        <taxon>Treponemataceae</taxon>
        <taxon>Treponema</taxon>
    </lineage>
</organism>
<evidence type="ECO:0000313" key="2">
    <source>
        <dbReference type="EMBL" id="EPF30534.1"/>
    </source>
</evidence>
<dbReference type="SMART" id="SM00481">
    <property type="entry name" value="POLIIIAc"/>
    <property type="match status" value="1"/>
</dbReference>
<dbReference type="GO" id="GO:0035312">
    <property type="term" value="F:5'-3' DNA exonuclease activity"/>
    <property type="evidence" value="ECO:0007669"/>
    <property type="project" value="TreeGrafter"/>
</dbReference>
<dbReference type="STRING" id="1125699.HMPREF9194_00851"/>
<dbReference type="AlphaFoldDB" id="S3L182"/>
<dbReference type="Gene3D" id="3.20.20.140">
    <property type="entry name" value="Metal-dependent hydrolases"/>
    <property type="match status" value="1"/>
</dbReference>
<sequence>MYKRFELHNHSTESDGSIPTNELVDYMAQNTVDVFAITDHNTISGHKKIEAYLKEKKYPLECIYGMEYTTYYGHILCFNLYDYISWENIDKNHAERLFAELKKAGALVGIAHPFSLGAPLAQGCRWEMDIHDYACLDFIEIVNNPEPMHGTNDQGIAWWERLCLKGMKIAMSAGMDLHTKADFAGRFAVYIDVQNGESGADALKRAIQTQQTHVTKGPVLETSVSGNTLHSLITDCVKPGFALESVPFWTLEHTTISGTRVQKLERGVHEAVLSLSELSNAPVIITKLYAGEKKIDNLTAVAPVIYRKSKDSV</sequence>
<dbReference type="Proteomes" id="UP000014541">
    <property type="component" value="Unassembled WGS sequence"/>
</dbReference>
<dbReference type="GO" id="GO:0004534">
    <property type="term" value="F:5'-3' RNA exonuclease activity"/>
    <property type="evidence" value="ECO:0007669"/>
    <property type="project" value="TreeGrafter"/>
</dbReference>
<dbReference type="InterPro" id="IPR016195">
    <property type="entry name" value="Pol/histidinol_Pase-like"/>
</dbReference>
<dbReference type="Pfam" id="PF02811">
    <property type="entry name" value="PHP"/>
    <property type="match status" value="1"/>
</dbReference>
<dbReference type="InterPro" id="IPR003141">
    <property type="entry name" value="Pol/His_phosphatase_N"/>
</dbReference>
<comment type="caution">
    <text evidence="2">The sequence shown here is derived from an EMBL/GenBank/DDBJ whole genome shotgun (WGS) entry which is preliminary data.</text>
</comment>
<gene>
    <name evidence="2" type="ORF">HMPREF9194_00851</name>
</gene>
<reference evidence="2 3" key="1">
    <citation type="submission" date="2013-04" db="EMBL/GenBank/DDBJ databases">
        <title>The Genome Sequence of Treponema maltophilum ATCC 51939.</title>
        <authorList>
            <consortium name="The Broad Institute Genomics Platform"/>
            <person name="Earl A."/>
            <person name="Ward D."/>
            <person name="Feldgarden M."/>
            <person name="Gevers D."/>
            <person name="Leonetti C."/>
            <person name="Blanton J.M."/>
            <person name="Dewhirst F.E."/>
            <person name="Izard J."/>
            <person name="Walker B."/>
            <person name="Young S."/>
            <person name="Zeng Q."/>
            <person name="Gargeya S."/>
            <person name="Fitzgerald M."/>
            <person name="Haas B."/>
            <person name="Abouelleil A."/>
            <person name="Allen A.W."/>
            <person name="Alvarado L."/>
            <person name="Arachchi H.M."/>
            <person name="Berlin A.M."/>
            <person name="Chapman S.B."/>
            <person name="Gainer-Dewar J."/>
            <person name="Goldberg J."/>
            <person name="Griggs A."/>
            <person name="Gujja S."/>
            <person name="Hansen M."/>
            <person name="Howarth C."/>
            <person name="Imamovic A."/>
            <person name="Ireland A."/>
            <person name="Larimer J."/>
            <person name="McCowan C."/>
            <person name="Murphy C."/>
            <person name="Pearson M."/>
            <person name="Poon T.W."/>
            <person name="Priest M."/>
            <person name="Roberts A."/>
            <person name="Saif S."/>
            <person name="Shea T."/>
            <person name="Sisk P."/>
            <person name="Sykes S."/>
            <person name="Wortman J."/>
            <person name="Nusbaum C."/>
            <person name="Birren B."/>
        </authorList>
    </citation>
    <scope>NUCLEOTIDE SEQUENCE [LARGE SCALE GENOMIC DNA]</scope>
    <source>
        <strain evidence="2 3">ATCC 51939</strain>
    </source>
</reference>
<dbReference type="OrthoDB" id="9804333at2"/>
<dbReference type="NCBIfam" id="NF038032">
    <property type="entry name" value="CehA_McbA_metalo"/>
    <property type="match status" value="1"/>
</dbReference>
<dbReference type="InterPro" id="IPR004013">
    <property type="entry name" value="PHP_dom"/>
</dbReference>
<dbReference type="RefSeq" id="WP_016525145.1">
    <property type="nucleotide sequence ID" value="NZ_KE332518.1"/>
</dbReference>